<feature type="region of interest" description="Disordered" evidence="1">
    <location>
        <begin position="1"/>
        <end position="91"/>
    </location>
</feature>
<dbReference type="NCBIfam" id="NF038353">
    <property type="entry name" value="FxLYD_dom"/>
    <property type="match status" value="1"/>
</dbReference>
<accession>D8JD29</accession>
<dbReference type="eggNOG" id="arCOG10172">
    <property type="taxonomic scope" value="Archaea"/>
</dbReference>
<keyword evidence="2" id="KW-0614">Plasmid</keyword>
<organism evidence="2 3">
    <name type="scientific">Halalkalicoccus jeotgali (strain DSM 18796 / CECT 7217 / JCM 14584 / KCTC 4019 / B3)</name>
    <dbReference type="NCBI Taxonomy" id="795797"/>
    <lineage>
        <taxon>Archaea</taxon>
        <taxon>Methanobacteriati</taxon>
        <taxon>Methanobacteriota</taxon>
        <taxon>Stenosarchaea group</taxon>
        <taxon>Halobacteria</taxon>
        <taxon>Halobacteriales</taxon>
        <taxon>Halococcaceae</taxon>
        <taxon>Halalkalicoccus</taxon>
    </lineage>
</organism>
<reference evidence="2 3" key="1">
    <citation type="journal article" date="2010" name="J. Bacteriol.">
        <title>Complete genome sequence of Halalkalicoccus jeotgali B3(T), an extremely halophilic archaeon.</title>
        <authorList>
            <person name="Roh S.W."/>
            <person name="Nam Y.D."/>
            <person name="Nam S.H."/>
            <person name="Choi S.H."/>
            <person name="Park H.S."/>
            <person name="Bae J.W."/>
        </authorList>
    </citation>
    <scope>NUCLEOTIDE SEQUENCE [LARGE SCALE GENOMIC DNA]</scope>
    <source>
        <strain evidence="3">DSM 18796 / CECT 7217 / JCM 14584 / KCTC 4019 / B3</strain>
        <plasmid evidence="3">3</plasmid>
    </source>
</reference>
<protein>
    <submittedName>
        <fullName evidence="2">Uncharacterized protein</fullName>
    </submittedName>
</protein>
<evidence type="ECO:0000313" key="3">
    <source>
        <dbReference type="Proteomes" id="UP000000390"/>
    </source>
</evidence>
<dbReference type="InterPro" id="IPR047676">
    <property type="entry name" value="FxLYD_dom"/>
</dbReference>
<dbReference type="EMBL" id="CP002065">
    <property type="protein sequence ID" value="ADJ17182.1"/>
    <property type="molecule type" value="Genomic_DNA"/>
</dbReference>
<dbReference type="Proteomes" id="UP000000390">
    <property type="component" value="Plasmid 3"/>
</dbReference>
<evidence type="ECO:0000313" key="2">
    <source>
        <dbReference type="EMBL" id="ADJ17182.1"/>
    </source>
</evidence>
<evidence type="ECO:0000256" key="1">
    <source>
        <dbReference type="SAM" id="MobiDB-lite"/>
    </source>
</evidence>
<dbReference type="AlphaFoldDB" id="D8JD29"/>
<dbReference type="GeneID" id="9385747"/>
<gene>
    <name evidence="2" type="ordered locus">HacjB3_19223</name>
</gene>
<dbReference type="RefSeq" id="WP_013199699.1">
    <property type="nucleotide sequence ID" value="NC_014300.1"/>
</dbReference>
<dbReference type="OrthoDB" id="378647at2157"/>
<feature type="compositionally biased region" description="Polar residues" evidence="1">
    <location>
        <begin position="1"/>
        <end position="10"/>
    </location>
</feature>
<name>D8JD29_HALJB</name>
<feature type="compositionally biased region" description="Polar residues" evidence="1">
    <location>
        <begin position="71"/>
        <end position="86"/>
    </location>
</feature>
<dbReference type="HOGENOM" id="CLU_1590823_0_0_2"/>
<geneLocation type="plasmid" evidence="2 3">
    <name>3</name>
</geneLocation>
<dbReference type="PATRIC" id="fig|795797.18.peg.3718"/>
<sequence>MAVTGVTTWLFTRDTEGDEKGAQSNAESDGNETGGSIDENGTAPEASRVDVENESQPAAADPEPEPEGPETNESAINESAPDTTPTAEDVTLSDTELVIESNMATVTGTATNEGDEPVTIDLEVQFLEGDEQLGRPALGGTTGLQPGDSWEFTISARGSELSGATDYEIAKNVQTRS</sequence>
<proteinExistence type="predicted"/>
<dbReference type="KEGG" id="hje:HacjB3_19223"/>